<dbReference type="EMBL" id="AP026866">
    <property type="protein sequence ID" value="BDS06754.1"/>
    <property type="molecule type" value="Genomic_DNA"/>
</dbReference>
<dbReference type="InterPro" id="IPR016040">
    <property type="entry name" value="NAD(P)-bd_dom"/>
</dbReference>
<dbReference type="Gene3D" id="3.90.25.10">
    <property type="entry name" value="UDP-galactose 4-epimerase, domain 1"/>
    <property type="match status" value="1"/>
</dbReference>
<reference evidence="2" key="1">
    <citation type="submission" date="2024-07" db="EMBL/GenBank/DDBJ databases">
        <title>Complete genome sequence of Verrucomicrobiaceae bacterium NT6N.</title>
        <authorList>
            <person name="Huang C."/>
            <person name="Takami H."/>
            <person name="Hamasaki K."/>
        </authorList>
    </citation>
    <scope>NUCLEOTIDE SEQUENCE</scope>
    <source>
        <strain evidence="2">NT6N</strain>
    </source>
</reference>
<dbReference type="PANTHER" id="PTHR43000">
    <property type="entry name" value="DTDP-D-GLUCOSE 4,6-DEHYDRATASE-RELATED"/>
    <property type="match status" value="1"/>
</dbReference>
<organism evidence="2">
    <name type="scientific">Oceaniferula spumae</name>
    <dbReference type="NCBI Taxonomy" id="2979115"/>
    <lineage>
        <taxon>Bacteria</taxon>
        <taxon>Pseudomonadati</taxon>
        <taxon>Verrucomicrobiota</taxon>
        <taxon>Verrucomicrobiia</taxon>
        <taxon>Verrucomicrobiales</taxon>
        <taxon>Verrucomicrobiaceae</taxon>
        <taxon>Oceaniferula</taxon>
    </lineage>
</organism>
<dbReference type="Gene3D" id="3.40.50.720">
    <property type="entry name" value="NAD(P)-binding Rossmann-like Domain"/>
    <property type="match status" value="1"/>
</dbReference>
<dbReference type="InterPro" id="IPR036291">
    <property type="entry name" value="NAD(P)-bd_dom_sf"/>
</dbReference>
<dbReference type="Pfam" id="PF16363">
    <property type="entry name" value="GDP_Man_Dehyd"/>
    <property type="match status" value="1"/>
</dbReference>
<gene>
    <name evidence="2" type="primary">rmd</name>
    <name evidence="2" type="ORF">NT6N_17940</name>
</gene>
<feature type="domain" description="NAD(P)-binding" evidence="1">
    <location>
        <begin position="15"/>
        <end position="274"/>
    </location>
</feature>
<sequence length="285" mass="30865">MLRQKAEYEIFTLSRHPASDIKTKHFVAEALDEKSLRDIVLTVKPKIIVNFIGASTSTEALVELTRINTGVILNLVSILGIKNLSETRIITMGSAAEYGGCSGKLISEEEPARPVSAYGISKLAQTAIAKQFNESLGSRIDVVRPFNLIGANSPESLISQKICRKVLALESSENLYLDDAEMERDFVDIDDFTKGLLNLIETECLPGVFNVCSGKAVSLRSLAEAFMIAGGKSGKVLQSPQSKFRSPVRRAVGDSTKMSGATGWVVSKTLQQAASEQIKTAASFF</sequence>
<evidence type="ECO:0000313" key="2">
    <source>
        <dbReference type="EMBL" id="BDS06754.1"/>
    </source>
</evidence>
<protein>
    <submittedName>
        <fullName evidence="2">GDP-6-deoxy-D-mannose reductase</fullName>
    </submittedName>
</protein>
<accession>A0AAT9FLC8</accession>
<dbReference type="SUPFAM" id="SSF51735">
    <property type="entry name" value="NAD(P)-binding Rossmann-fold domains"/>
    <property type="match status" value="1"/>
</dbReference>
<name>A0AAT9FLC8_9BACT</name>
<dbReference type="KEGG" id="osu:NT6N_17940"/>
<dbReference type="AlphaFoldDB" id="A0AAT9FLC8"/>
<proteinExistence type="predicted"/>
<evidence type="ECO:0000259" key="1">
    <source>
        <dbReference type="Pfam" id="PF16363"/>
    </source>
</evidence>